<dbReference type="WBParaSite" id="PS1159_v2.g14025.t1">
    <property type="protein sequence ID" value="PS1159_v2.g14025.t1"/>
    <property type="gene ID" value="PS1159_v2.g14025"/>
</dbReference>
<sequence>MVLAFEPQDVSLHAAGGTASGNTIKNEGVARMAFRIKSSINAHYLVIVRQAGPPGEDKMVVQFSEVSLEETSAKAPFQASACQGVITLVATA</sequence>
<name>A0AC35F5F3_9BILA</name>
<dbReference type="Proteomes" id="UP000887580">
    <property type="component" value="Unplaced"/>
</dbReference>
<organism evidence="1 2">
    <name type="scientific">Panagrolaimus sp. PS1159</name>
    <dbReference type="NCBI Taxonomy" id="55785"/>
    <lineage>
        <taxon>Eukaryota</taxon>
        <taxon>Metazoa</taxon>
        <taxon>Ecdysozoa</taxon>
        <taxon>Nematoda</taxon>
        <taxon>Chromadorea</taxon>
        <taxon>Rhabditida</taxon>
        <taxon>Tylenchina</taxon>
        <taxon>Panagrolaimomorpha</taxon>
        <taxon>Panagrolaimoidea</taxon>
        <taxon>Panagrolaimidae</taxon>
        <taxon>Panagrolaimus</taxon>
    </lineage>
</organism>
<proteinExistence type="predicted"/>
<evidence type="ECO:0000313" key="2">
    <source>
        <dbReference type="WBParaSite" id="PS1159_v2.g14025.t1"/>
    </source>
</evidence>
<reference evidence="2" key="1">
    <citation type="submission" date="2022-11" db="UniProtKB">
        <authorList>
            <consortium name="WormBaseParasite"/>
        </authorList>
    </citation>
    <scope>IDENTIFICATION</scope>
</reference>
<accession>A0AC35F5F3</accession>
<evidence type="ECO:0000313" key="1">
    <source>
        <dbReference type="Proteomes" id="UP000887580"/>
    </source>
</evidence>
<protein>
    <submittedName>
        <fullName evidence="2">MSP domain-containing protein</fullName>
    </submittedName>
</protein>